<comment type="caution">
    <text evidence="2">The sequence shown here is derived from an EMBL/GenBank/DDBJ whole genome shotgun (WGS) entry which is preliminary data.</text>
</comment>
<evidence type="ECO:0000256" key="1">
    <source>
        <dbReference type="SAM" id="MobiDB-lite"/>
    </source>
</evidence>
<keyword evidence="3" id="KW-1185">Reference proteome</keyword>
<dbReference type="Gene3D" id="2.40.70.10">
    <property type="entry name" value="Acid Proteases"/>
    <property type="match status" value="1"/>
</dbReference>
<evidence type="ECO:0000313" key="3">
    <source>
        <dbReference type="Proteomes" id="UP000828390"/>
    </source>
</evidence>
<organism evidence="2 3">
    <name type="scientific">Dreissena polymorpha</name>
    <name type="common">Zebra mussel</name>
    <name type="synonym">Mytilus polymorpha</name>
    <dbReference type="NCBI Taxonomy" id="45954"/>
    <lineage>
        <taxon>Eukaryota</taxon>
        <taxon>Metazoa</taxon>
        <taxon>Spiralia</taxon>
        <taxon>Lophotrochozoa</taxon>
        <taxon>Mollusca</taxon>
        <taxon>Bivalvia</taxon>
        <taxon>Autobranchia</taxon>
        <taxon>Heteroconchia</taxon>
        <taxon>Euheterodonta</taxon>
        <taxon>Imparidentia</taxon>
        <taxon>Neoheterodontei</taxon>
        <taxon>Myida</taxon>
        <taxon>Dreissenoidea</taxon>
        <taxon>Dreissenidae</taxon>
        <taxon>Dreissena</taxon>
    </lineage>
</organism>
<name>A0A9D4RFQ3_DREPO</name>
<reference evidence="2" key="2">
    <citation type="submission" date="2020-11" db="EMBL/GenBank/DDBJ databases">
        <authorList>
            <person name="McCartney M.A."/>
            <person name="Auch B."/>
            <person name="Kono T."/>
            <person name="Mallez S."/>
            <person name="Becker A."/>
            <person name="Gohl D.M."/>
            <person name="Silverstein K.A.T."/>
            <person name="Koren S."/>
            <person name="Bechman K.B."/>
            <person name="Herman A."/>
            <person name="Abrahante J.E."/>
            <person name="Garbe J."/>
        </authorList>
    </citation>
    <scope>NUCLEOTIDE SEQUENCE</scope>
    <source>
        <strain evidence="2">Duluth1</strain>
        <tissue evidence="2">Whole animal</tissue>
    </source>
</reference>
<evidence type="ECO:0000313" key="2">
    <source>
        <dbReference type="EMBL" id="KAH3866639.1"/>
    </source>
</evidence>
<feature type="region of interest" description="Disordered" evidence="1">
    <location>
        <begin position="76"/>
        <end position="98"/>
    </location>
</feature>
<sequence length="207" mass="23299">MKALGLETANVNLARRQFQEGDKKPRYGNFPVCNKCCRHHYPPNCPACNNVCDKSCQQGYFKASMFCQGNVRAQSGHFQGKSKGGRGWRRRPRRGKSYNHDMQYANENVARGADNVTNMFQERASINDVFEANIDGKNNTEWIVKFELGNSVLKLEIDSGAAYTVLSRSTVEQLQCEQSRTQCSETIINGVSGQHIKAFGQITFPFT</sequence>
<protein>
    <recommendedName>
        <fullName evidence="4">Peptidase A2 domain-containing protein</fullName>
    </recommendedName>
</protein>
<proteinExistence type="predicted"/>
<dbReference type="EMBL" id="JAIWYP010000002">
    <property type="protein sequence ID" value="KAH3866639.1"/>
    <property type="molecule type" value="Genomic_DNA"/>
</dbReference>
<accession>A0A9D4RFQ3</accession>
<evidence type="ECO:0008006" key="4">
    <source>
        <dbReference type="Google" id="ProtNLM"/>
    </source>
</evidence>
<gene>
    <name evidence="2" type="ORF">DPMN_029737</name>
</gene>
<dbReference type="AlphaFoldDB" id="A0A9D4RFQ3"/>
<dbReference type="Proteomes" id="UP000828390">
    <property type="component" value="Unassembled WGS sequence"/>
</dbReference>
<reference evidence="2" key="1">
    <citation type="journal article" date="2019" name="bioRxiv">
        <title>The Genome of the Zebra Mussel, Dreissena polymorpha: A Resource for Invasive Species Research.</title>
        <authorList>
            <person name="McCartney M.A."/>
            <person name="Auch B."/>
            <person name="Kono T."/>
            <person name="Mallez S."/>
            <person name="Zhang Y."/>
            <person name="Obille A."/>
            <person name="Becker A."/>
            <person name="Abrahante J.E."/>
            <person name="Garbe J."/>
            <person name="Badalamenti J.P."/>
            <person name="Herman A."/>
            <person name="Mangelson H."/>
            <person name="Liachko I."/>
            <person name="Sullivan S."/>
            <person name="Sone E.D."/>
            <person name="Koren S."/>
            <person name="Silverstein K.A.T."/>
            <person name="Beckman K.B."/>
            <person name="Gohl D.M."/>
        </authorList>
    </citation>
    <scope>NUCLEOTIDE SEQUENCE</scope>
    <source>
        <strain evidence="2">Duluth1</strain>
        <tissue evidence="2">Whole animal</tissue>
    </source>
</reference>
<dbReference type="InterPro" id="IPR021109">
    <property type="entry name" value="Peptidase_aspartic_dom_sf"/>
</dbReference>
<feature type="compositionally biased region" description="Basic residues" evidence="1">
    <location>
        <begin position="83"/>
        <end position="97"/>
    </location>
</feature>